<evidence type="ECO:0000313" key="4">
    <source>
        <dbReference type="Proteomes" id="UP000004470"/>
    </source>
</evidence>
<comment type="caution">
    <text evidence="3">The sequence shown here is derived from an EMBL/GenBank/DDBJ whole genome shotgun (WGS) entry which is preliminary data.</text>
</comment>
<sequence length="93" mass="10476">MAGDHKVGDFLDEKNQTRAEYQKKIHAQKAPEETSANEDSKNESRLRTSREQRFSTDEIAEEKSRALAKKLNIAIALLAVGIVLVFLVLFFIG</sequence>
<protein>
    <submittedName>
        <fullName evidence="3">Uncharacterized protein</fullName>
    </submittedName>
</protein>
<accession>E0NEB6</accession>
<feature type="region of interest" description="Disordered" evidence="1">
    <location>
        <begin position="21"/>
        <end position="60"/>
    </location>
</feature>
<dbReference type="EMBL" id="AEEG01000002">
    <property type="protein sequence ID" value="EFL96575.1"/>
    <property type="molecule type" value="Genomic_DNA"/>
</dbReference>
<dbReference type="HOGENOM" id="CLU_179291_0_0_9"/>
<gene>
    <name evidence="3" type="ORF">HMPREF0623_0626</name>
</gene>
<organism evidence="3 4">
    <name type="scientific">Pediococcus acidilactici DSM 20284</name>
    <dbReference type="NCBI Taxonomy" id="862514"/>
    <lineage>
        <taxon>Bacteria</taxon>
        <taxon>Bacillati</taxon>
        <taxon>Bacillota</taxon>
        <taxon>Bacilli</taxon>
        <taxon>Lactobacillales</taxon>
        <taxon>Lactobacillaceae</taxon>
        <taxon>Pediococcus</taxon>
        <taxon>Pediococcus acidilactici group</taxon>
    </lineage>
</organism>
<keyword evidence="2" id="KW-1133">Transmembrane helix</keyword>
<keyword evidence="2" id="KW-0812">Transmembrane</keyword>
<reference evidence="3" key="1">
    <citation type="submission" date="2010-07" db="EMBL/GenBank/DDBJ databases">
        <authorList>
            <person name="Muzny D."/>
            <person name="Qin X."/>
            <person name="Deng J."/>
            <person name="Jiang H."/>
            <person name="Liu Y."/>
            <person name="Qu J."/>
            <person name="Song X.-Z."/>
            <person name="Zhang L."/>
            <person name="Thornton R."/>
            <person name="Coyle M."/>
            <person name="Francisco L."/>
            <person name="Jackson L."/>
            <person name="Javaid M."/>
            <person name="Korchina V."/>
            <person name="Kovar C."/>
            <person name="Mata R."/>
            <person name="Mathew T."/>
            <person name="Ngo R."/>
            <person name="Nguyen L."/>
            <person name="Nguyen N."/>
            <person name="Okwuonu G."/>
            <person name="Ongeri F."/>
            <person name="Pham C."/>
            <person name="Simmons D."/>
            <person name="Wilczek-Boney K."/>
            <person name="Hale W."/>
            <person name="Jakkamsetti A."/>
            <person name="Pham P."/>
            <person name="Ruth R."/>
            <person name="San Lucas F."/>
            <person name="Warren J."/>
            <person name="Zhang J."/>
            <person name="Zhao Z."/>
            <person name="Zhou C."/>
            <person name="Zhu D."/>
            <person name="Lee S."/>
            <person name="Bess C."/>
            <person name="Blankenburg K."/>
            <person name="Forbes L."/>
            <person name="Fu Q."/>
            <person name="Gubbala S."/>
            <person name="Hirani K."/>
            <person name="Jayaseelan J.C."/>
            <person name="Lara F."/>
            <person name="Munidasa M."/>
            <person name="Palculict T."/>
            <person name="Patil S."/>
            <person name="Pu L.-L."/>
            <person name="Saada N."/>
            <person name="Tang L."/>
            <person name="Weissenberger G."/>
            <person name="Zhu Y."/>
            <person name="Hemphill L."/>
            <person name="Shang Y."/>
            <person name="Youmans B."/>
            <person name="Ayvaz T."/>
            <person name="Ross M."/>
            <person name="Santibanez J."/>
            <person name="Aqrawi P."/>
            <person name="Gross S."/>
            <person name="Joshi V."/>
            <person name="Fowler G."/>
            <person name="Nazareth L."/>
            <person name="Reid J."/>
            <person name="Worley K."/>
            <person name="Petrosino J."/>
            <person name="Highlander S."/>
            <person name="Gibbs R."/>
        </authorList>
    </citation>
    <scope>NUCLEOTIDE SEQUENCE [LARGE SCALE GENOMIC DNA]</scope>
    <source>
        <strain evidence="3">DSM 20284</strain>
    </source>
</reference>
<proteinExistence type="predicted"/>
<dbReference type="AlphaFoldDB" id="E0NEB6"/>
<dbReference type="Proteomes" id="UP000004470">
    <property type="component" value="Unassembled WGS sequence"/>
</dbReference>
<feature type="transmembrane region" description="Helical" evidence="2">
    <location>
        <begin position="71"/>
        <end position="92"/>
    </location>
</feature>
<evidence type="ECO:0000313" key="3">
    <source>
        <dbReference type="EMBL" id="EFL96575.1"/>
    </source>
</evidence>
<feature type="compositionally biased region" description="Basic and acidic residues" evidence="1">
    <location>
        <begin position="38"/>
        <end position="60"/>
    </location>
</feature>
<evidence type="ECO:0000256" key="2">
    <source>
        <dbReference type="SAM" id="Phobius"/>
    </source>
</evidence>
<keyword evidence="4" id="KW-1185">Reference proteome</keyword>
<evidence type="ECO:0000256" key="1">
    <source>
        <dbReference type="SAM" id="MobiDB-lite"/>
    </source>
</evidence>
<keyword evidence="2" id="KW-0472">Membrane</keyword>
<name>E0NEB6_PEDAC</name>